<evidence type="ECO:0000313" key="5">
    <source>
        <dbReference type="EMBL" id="ELR11443.1"/>
    </source>
</evidence>
<keyword evidence="5" id="KW-0560">Oxidoreductase</keyword>
<dbReference type="SMART" id="SM00101">
    <property type="entry name" value="14_3_3"/>
    <property type="match status" value="1"/>
</dbReference>
<dbReference type="STRING" id="1257118.L8GFD0"/>
<dbReference type="KEGG" id="acan:ACA1_121510"/>
<gene>
    <name evidence="5" type="ORF">ACA1_121510</name>
</gene>
<dbReference type="CDD" id="cd08774">
    <property type="entry name" value="14-3-3"/>
    <property type="match status" value="1"/>
</dbReference>
<dbReference type="SUPFAM" id="SSF48445">
    <property type="entry name" value="14-3-3 protein"/>
    <property type="match status" value="1"/>
</dbReference>
<dbReference type="InterPro" id="IPR023410">
    <property type="entry name" value="14-3-3_domain"/>
</dbReference>
<dbReference type="Gene3D" id="1.20.190.20">
    <property type="entry name" value="14-3-3 domain"/>
    <property type="match status" value="1"/>
</dbReference>
<proteinExistence type="inferred from homology"/>
<feature type="site" description="Interaction with phosphoserine on interacting protein" evidence="2">
    <location>
        <position position="147"/>
    </location>
</feature>
<dbReference type="AlphaFoldDB" id="L8GFD0"/>
<dbReference type="EMBL" id="KB008151">
    <property type="protein sequence ID" value="ELR11443.1"/>
    <property type="molecule type" value="Genomic_DNA"/>
</dbReference>
<protein>
    <submittedName>
        <fullName evidence="5">Tyrosine 3-monooxygenase/tryptophan 5-monooxygenase activation protein, putative</fullName>
    </submittedName>
</protein>
<dbReference type="GeneID" id="14911888"/>
<comment type="similarity">
    <text evidence="1">Belongs to the 14-3-3 family.</text>
</comment>
<dbReference type="OMA" id="NDENEFG"/>
<keyword evidence="3" id="KW-0175">Coiled coil</keyword>
<evidence type="ECO:0000256" key="3">
    <source>
        <dbReference type="SAM" id="Coils"/>
    </source>
</evidence>
<dbReference type="OrthoDB" id="10260625at2759"/>
<organism evidence="5 6">
    <name type="scientific">Acanthamoeba castellanii (strain ATCC 30010 / Neff)</name>
    <dbReference type="NCBI Taxonomy" id="1257118"/>
    <lineage>
        <taxon>Eukaryota</taxon>
        <taxon>Amoebozoa</taxon>
        <taxon>Discosea</taxon>
        <taxon>Longamoebia</taxon>
        <taxon>Centramoebida</taxon>
        <taxon>Acanthamoebidae</taxon>
        <taxon>Acanthamoeba</taxon>
    </lineage>
</organism>
<evidence type="ECO:0000256" key="1">
    <source>
        <dbReference type="ARBA" id="ARBA00006141"/>
    </source>
</evidence>
<evidence type="ECO:0000256" key="2">
    <source>
        <dbReference type="PIRSR" id="PIRSR000868-1"/>
    </source>
</evidence>
<dbReference type="InterPro" id="IPR036815">
    <property type="entry name" value="14-3-3_dom_sf"/>
</dbReference>
<keyword evidence="5" id="KW-0503">Monooxygenase</keyword>
<accession>L8GFD0</accession>
<feature type="domain" description="14-3-3" evidence="4">
    <location>
        <begin position="5"/>
        <end position="260"/>
    </location>
</feature>
<feature type="coiled-coil region" evidence="3">
    <location>
        <begin position="68"/>
        <end position="95"/>
    </location>
</feature>
<keyword evidence="6" id="KW-1185">Reference proteome</keyword>
<dbReference type="GO" id="GO:0004497">
    <property type="term" value="F:monooxygenase activity"/>
    <property type="evidence" value="ECO:0007669"/>
    <property type="project" value="UniProtKB-KW"/>
</dbReference>
<dbReference type="PANTHER" id="PTHR18860">
    <property type="entry name" value="14-3-3 PROTEIN"/>
    <property type="match status" value="1"/>
</dbReference>
<name>L8GFD0_ACACF</name>
<dbReference type="VEuPathDB" id="AmoebaDB:ACA1_121510"/>
<dbReference type="Pfam" id="PF00244">
    <property type="entry name" value="14-3-3"/>
    <property type="match status" value="2"/>
</dbReference>
<dbReference type="InterPro" id="IPR000308">
    <property type="entry name" value="14-3-3"/>
</dbReference>
<feature type="site" description="Interaction with phosphoserine on interacting protein" evidence="2">
    <location>
        <position position="58"/>
    </location>
</feature>
<evidence type="ECO:0000259" key="4">
    <source>
        <dbReference type="SMART" id="SM00101"/>
    </source>
</evidence>
<dbReference type="PIRSF" id="PIRSF000868">
    <property type="entry name" value="14-3-3"/>
    <property type="match status" value="1"/>
</dbReference>
<evidence type="ECO:0000313" key="6">
    <source>
        <dbReference type="Proteomes" id="UP000011083"/>
    </source>
</evidence>
<dbReference type="PRINTS" id="PR00305">
    <property type="entry name" value="1433ZETA"/>
</dbReference>
<dbReference type="Proteomes" id="UP000011083">
    <property type="component" value="Unassembled WGS sequence"/>
</dbReference>
<dbReference type="RefSeq" id="XP_004333456.1">
    <property type="nucleotide sequence ID" value="XM_004333408.1"/>
</dbReference>
<sequence>MMAEREAWVYKAKLAENAERYDDMVAAVKEVAASGEGLSVEERVMFSVAYANLIGSARASWRVVSSILKREERLEEKVERRVRLARALVRKLEGEMDSICQECVDLIDDHFLPSASDLDSQTFFLKQYAFIYFSFTFALHAKGDYLRYKAEYASGERYQEAIEAARQAYQSATDVAQELPPTHLNRMGLALNFCVFYRECMQSPYKACQIAEQAVDEANNHLNRTGQEDRDARLVMQLLEDNLTLWASEMQKTHHEGQKTD</sequence>
<reference evidence="5 6" key="1">
    <citation type="journal article" date="2013" name="Genome Biol.">
        <title>Genome of Acanthamoeba castellanii highlights extensive lateral gene transfer and early evolution of tyrosine kinase signaling.</title>
        <authorList>
            <person name="Clarke M."/>
            <person name="Lohan A.J."/>
            <person name="Liu B."/>
            <person name="Lagkouvardos I."/>
            <person name="Roy S."/>
            <person name="Zafar N."/>
            <person name="Bertelli C."/>
            <person name="Schilde C."/>
            <person name="Kianianmomeni A."/>
            <person name="Burglin T.R."/>
            <person name="Frech C."/>
            <person name="Turcotte B."/>
            <person name="Kopec K.O."/>
            <person name="Synnott J.M."/>
            <person name="Choo C."/>
            <person name="Paponov I."/>
            <person name="Finkler A."/>
            <person name="Soon Heng Tan C."/>
            <person name="Hutchins A.P."/>
            <person name="Weinmeier T."/>
            <person name="Rattei T."/>
            <person name="Chu J.S."/>
            <person name="Gimenez G."/>
            <person name="Irimia M."/>
            <person name="Rigden D.J."/>
            <person name="Fitzpatrick D.A."/>
            <person name="Lorenzo-Morales J."/>
            <person name="Bateman A."/>
            <person name="Chiu C.H."/>
            <person name="Tang P."/>
            <person name="Hegemann P."/>
            <person name="Fromm H."/>
            <person name="Raoult D."/>
            <person name="Greub G."/>
            <person name="Miranda-Saavedra D."/>
            <person name="Chen N."/>
            <person name="Nash P."/>
            <person name="Ginger M.L."/>
            <person name="Horn M."/>
            <person name="Schaap P."/>
            <person name="Caler L."/>
            <person name="Loftus B."/>
        </authorList>
    </citation>
    <scope>NUCLEOTIDE SEQUENCE [LARGE SCALE GENOMIC DNA]</scope>
    <source>
        <strain evidence="5 6">Neff</strain>
    </source>
</reference>